<evidence type="ECO:0000256" key="4">
    <source>
        <dbReference type="ARBA" id="ARBA00023319"/>
    </source>
</evidence>
<keyword evidence="6" id="KW-1185">Reference proteome</keyword>
<dbReference type="SMART" id="SM00408">
    <property type="entry name" value="IGc2"/>
    <property type="match status" value="1"/>
</dbReference>
<feature type="non-terminal residue" evidence="7">
    <location>
        <position position="244"/>
    </location>
</feature>
<accession>A0ABM0MBU2</accession>
<dbReference type="InterPro" id="IPR007110">
    <property type="entry name" value="Ig-like_dom"/>
</dbReference>
<evidence type="ECO:0000259" key="5">
    <source>
        <dbReference type="PROSITE" id="PS50835"/>
    </source>
</evidence>
<evidence type="ECO:0000256" key="3">
    <source>
        <dbReference type="ARBA" id="ARBA00023157"/>
    </source>
</evidence>
<evidence type="ECO:0000256" key="2">
    <source>
        <dbReference type="ARBA" id="ARBA00022737"/>
    </source>
</evidence>
<dbReference type="InterPro" id="IPR051170">
    <property type="entry name" value="Neural/epithelial_adhesion"/>
</dbReference>
<feature type="non-terminal residue" evidence="7">
    <location>
        <position position="1"/>
    </location>
</feature>
<dbReference type="InterPro" id="IPR003598">
    <property type="entry name" value="Ig_sub2"/>
</dbReference>
<dbReference type="InterPro" id="IPR013106">
    <property type="entry name" value="Ig_V-set"/>
</dbReference>
<dbReference type="InterPro" id="IPR013098">
    <property type="entry name" value="Ig_I-set"/>
</dbReference>
<feature type="domain" description="Ig-like" evidence="5">
    <location>
        <begin position="115"/>
        <end position="188"/>
    </location>
</feature>
<keyword evidence="4" id="KW-0393">Immunoglobulin domain</keyword>
<organism evidence="6 7">
    <name type="scientific">Saccoglossus kowalevskii</name>
    <name type="common">Acorn worm</name>
    <dbReference type="NCBI Taxonomy" id="10224"/>
    <lineage>
        <taxon>Eukaryota</taxon>
        <taxon>Metazoa</taxon>
        <taxon>Hemichordata</taxon>
        <taxon>Enteropneusta</taxon>
        <taxon>Harrimaniidae</taxon>
        <taxon>Saccoglossus</taxon>
    </lineage>
</organism>
<gene>
    <name evidence="7" type="primary">LOC102808644</name>
</gene>
<evidence type="ECO:0000313" key="7">
    <source>
        <dbReference type="RefSeq" id="XP_006817483.1"/>
    </source>
</evidence>
<evidence type="ECO:0000256" key="1">
    <source>
        <dbReference type="ARBA" id="ARBA00022729"/>
    </source>
</evidence>
<dbReference type="SUPFAM" id="SSF48726">
    <property type="entry name" value="Immunoglobulin"/>
    <property type="match status" value="2"/>
</dbReference>
<dbReference type="InterPro" id="IPR013783">
    <property type="entry name" value="Ig-like_fold"/>
</dbReference>
<dbReference type="PROSITE" id="PS50835">
    <property type="entry name" value="IG_LIKE"/>
    <property type="match status" value="2"/>
</dbReference>
<sequence>CMSGVNVNVPYPITYGLVGYDTTLICVYEIDGPYSILTWYDGFPGRDASIILQEMNGVVYVHPDYQDRFSLTGQASLRINDTELDDSNDYECQVSAGGEIDHGSTYLSVTESQSPYCTLQHNTQPVEGVDLTLTCSIQGIPPPTVQWLKDGYSIENSKRYTFSEDDTELTILNTHRNDSGVYICNVTNLVGSFLCYDLIDVVFPPTEPVPCQTSLTGYDGHVMAGEGVILTCTSCSSNPQAELI</sequence>
<dbReference type="Pfam" id="PF07686">
    <property type="entry name" value="V-set"/>
    <property type="match status" value="1"/>
</dbReference>
<proteinExistence type="predicted"/>
<evidence type="ECO:0000313" key="6">
    <source>
        <dbReference type="Proteomes" id="UP000694865"/>
    </source>
</evidence>
<dbReference type="Gene3D" id="2.60.40.10">
    <property type="entry name" value="Immunoglobulins"/>
    <property type="match status" value="2"/>
</dbReference>
<dbReference type="SMART" id="SM00406">
    <property type="entry name" value="IGv"/>
    <property type="match status" value="2"/>
</dbReference>
<feature type="domain" description="Ig-like" evidence="5">
    <location>
        <begin position="19"/>
        <end position="110"/>
    </location>
</feature>
<dbReference type="GeneID" id="102808644"/>
<dbReference type="Proteomes" id="UP000694865">
    <property type="component" value="Unplaced"/>
</dbReference>
<dbReference type="PANTHER" id="PTHR12231">
    <property type="entry name" value="CTX-RELATED TYPE I TRANSMEMBRANE PROTEIN"/>
    <property type="match status" value="1"/>
</dbReference>
<dbReference type="SMART" id="SM00409">
    <property type="entry name" value="IG"/>
    <property type="match status" value="2"/>
</dbReference>
<dbReference type="Pfam" id="PF07679">
    <property type="entry name" value="I-set"/>
    <property type="match status" value="1"/>
</dbReference>
<dbReference type="InterPro" id="IPR003599">
    <property type="entry name" value="Ig_sub"/>
</dbReference>
<keyword evidence="3" id="KW-1015">Disulfide bond</keyword>
<name>A0ABM0MBU2_SACKO</name>
<keyword evidence="2" id="KW-0677">Repeat</keyword>
<dbReference type="RefSeq" id="XP_006817483.1">
    <property type="nucleotide sequence ID" value="XM_006817420.1"/>
</dbReference>
<dbReference type="InterPro" id="IPR036179">
    <property type="entry name" value="Ig-like_dom_sf"/>
</dbReference>
<protein>
    <submittedName>
        <fullName evidence="7">Hemicentin-2-like</fullName>
    </submittedName>
</protein>
<dbReference type="PANTHER" id="PTHR12231:SF253">
    <property type="entry name" value="DPR-INTERACTING PROTEIN ETA, ISOFORM B-RELATED"/>
    <property type="match status" value="1"/>
</dbReference>
<reference evidence="7" key="1">
    <citation type="submission" date="2025-08" db="UniProtKB">
        <authorList>
            <consortium name="RefSeq"/>
        </authorList>
    </citation>
    <scope>IDENTIFICATION</scope>
    <source>
        <tissue evidence="7">Testes</tissue>
    </source>
</reference>
<keyword evidence="1" id="KW-0732">Signal</keyword>